<accession>A0A502FWV3</accession>
<reference evidence="2 3" key="1">
    <citation type="journal article" date="2019" name="Environ. Microbiol.">
        <title>Species interactions and distinct microbial communities in high Arctic permafrost affected cryosols are associated with the CH4 and CO2 gas fluxes.</title>
        <authorList>
            <person name="Altshuler I."/>
            <person name="Hamel J."/>
            <person name="Turney S."/>
            <person name="Magnuson E."/>
            <person name="Levesque R."/>
            <person name="Greer C."/>
            <person name="Whyte L.G."/>
        </authorList>
    </citation>
    <scope>NUCLEOTIDE SEQUENCE [LARGE SCALE GENOMIC DNA]</scope>
    <source>
        <strain evidence="2 3">S9.3B</strain>
    </source>
</reference>
<proteinExistence type="predicted"/>
<keyword evidence="3" id="KW-1185">Reference proteome</keyword>
<organism evidence="2 3">
    <name type="scientific">Muricoccus nepalensis</name>
    <dbReference type="NCBI Taxonomy" id="1854500"/>
    <lineage>
        <taxon>Bacteria</taxon>
        <taxon>Pseudomonadati</taxon>
        <taxon>Pseudomonadota</taxon>
        <taxon>Alphaproteobacteria</taxon>
        <taxon>Acetobacterales</taxon>
        <taxon>Roseomonadaceae</taxon>
        <taxon>Muricoccus</taxon>
    </lineage>
</organism>
<sequence>MARVEGAPSLVAAARGLRDGRLTAVALAREALSRIAAVDPVIRAFVRLDPDAALADAARADAELARGLDRGPLHGIPTAIKDILDVAGWPTTCNSRSRPDEPAAEDAGVVARLRAGGAVFLGKLETYEFALGGPTEEARFPPARNPWDPGRIPGGSSSGSAAAVAAGMIRMAPGSCTAGSIRGPAAWCGIVGLKPTRGRVSCRGAFPLAPTLDHVGPLARSVEDAAIALGVMAGHDPRDEASVDRPVPDYRAGLGDGVAGLRVGVPRHFFGASPLLVPEARDAIEAAIGHLRAAGATVTDVTLPDYDLFLAVNRVIMTAEALAIHAPALRRDPRAFAPITARRFAAGVAIGAADYLDARRLRRGLTAAVDGVMQSVDLLLTAISLDVAPLAAKGAEPTAWPLQASPFNVTGHPAMSVPAGFGRGGMPLAVQIVGQPFDEITVLRAGRTLERAFGRAEAEEENEETSA</sequence>
<dbReference type="InterPro" id="IPR000120">
    <property type="entry name" value="Amidase"/>
</dbReference>
<evidence type="ECO:0000313" key="2">
    <source>
        <dbReference type="EMBL" id="TPG53850.1"/>
    </source>
</evidence>
<dbReference type="PANTHER" id="PTHR11895:SF176">
    <property type="entry name" value="AMIDASE AMID-RELATED"/>
    <property type="match status" value="1"/>
</dbReference>
<dbReference type="SUPFAM" id="SSF75304">
    <property type="entry name" value="Amidase signature (AS) enzymes"/>
    <property type="match status" value="1"/>
</dbReference>
<evidence type="ECO:0000259" key="1">
    <source>
        <dbReference type="Pfam" id="PF01425"/>
    </source>
</evidence>
<dbReference type="InterPro" id="IPR023631">
    <property type="entry name" value="Amidase_dom"/>
</dbReference>
<evidence type="ECO:0000313" key="3">
    <source>
        <dbReference type="Proteomes" id="UP000317078"/>
    </source>
</evidence>
<name>A0A502FWV3_9PROT</name>
<dbReference type="PANTHER" id="PTHR11895">
    <property type="entry name" value="TRANSAMIDASE"/>
    <property type="match status" value="1"/>
</dbReference>
<comment type="caution">
    <text evidence="2">The sequence shown here is derived from an EMBL/GenBank/DDBJ whole genome shotgun (WGS) entry which is preliminary data.</text>
</comment>
<dbReference type="Gene3D" id="3.90.1300.10">
    <property type="entry name" value="Amidase signature (AS) domain"/>
    <property type="match status" value="1"/>
</dbReference>
<dbReference type="EMBL" id="RCZP01000014">
    <property type="protein sequence ID" value="TPG53850.1"/>
    <property type="molecule type" value="Genomic_DNA"/>
</dbReference>
<protein>
    <submittedName>
        <fullName evidence="2">Amidase</fullName>
    </submittedName>
</protein>
<dbReference type="OrthoDB" id="9811471at2"/>
<dbReference type="Proteomes" id="UP000317078">
    <property type="component" value="Unassembled WGS sequence"/>
</dbReference>
<feature type="domain" description="Amidase" evidence="1">
    <location>
        <begin position="27"/>
        <end position="443"/>
    </location>
</feature>
<dbReference type="GO" id="GO:0003824">
    <property type="term" value="F:catalytic activity"/>
    <property type="evidence" value="ECO:0007669"/>
    <property type="project" value="InterPro"/>
</dbReference>
<dbReference type="InterPro" id="IPR036928">
    <property type="entry name" value="AS_sf"/>
</dbReference>
<dbReference type="AlphaFoldDB" id="A0A502FWV3"/>
<dbReference type="Pfam" id="PF01425">
    <property type="entry name" value="Amidase"/>
    <property type="match status" value="1"/>
</dbReference>
<gene>
    <name evidence="2" type="ORF">EAH89_14985</name>
</gene>